<comment type="caution">
    <text evidence="4">The sequence shown here is derived from an EMBL/GenBank/DDBJ whole genome shotgun (WGS) entry which is preliminary data.</text>
</comment>
<dbReference type="InterPro" id="IPR011765">
    <property type="entry name" value="Pept_M16_N"/>
</dbReference>
<dbReference type="InterPro" id="IPR050361">
    <property type="entry name" value="MPP/UQCRC_Complex"/>
</dbReference>
<evidence type="ECO:0000313" key="5">
    <source>
        <dbReference type="Proteomes" id="UP000194003"/>
    </source>
</evidence>
<accession>A0A1Y2K4Q2</accession>
<dbReference type="AlphaFoldDB" id="A0A1Y2K4Q2"/>
<dbReference type="GO" id="GO:0046872">
    <property type="term" value="F:metal ion binding"/>
    <property type="evidence" value="ECO:0007669"/>
    <property type="project" value="InterPro"/>
</dbReference>
<proteinExistence type="predicted"/>
<dbReference type="OrthoDB" id="9811314at2"/>
<dbReference type="SUPFAM" id="SSF63411">
    <property type="entry name" value="LuxS/MPP-like metallohydrolase"/>
    <property type="match status" value="2"/>
</dbReference>
<dbReference type="Pfam" id="PF00675">
    <property type="entry name" value="Peptidase_M16"/>
    <property type="match status" value="1"/>
</dbReference>
<evidence type="ECO:0000256" key="1">
    <source>
        <dbReference type="SAM" id="MobiDB-lite"/>
    </source>
</evidence>
<feature type="compositionally biased region" description="Pro residues" evidence="1">
    <location>
        <begin position="453"/>
        <end position="464"/>
    </location>
</feature>
<dbReference type="InterPro" id="IPR007863">
    <property type="entry name" value="Peptidase_M16_C"/>
</dbReference>
<dbReference type="STRING" id="1434232.MAIT1_04240"/>
<gene>
    <name evidence="4" type="ORF">MAIT1_04240</name>
</gene>
<evidence type="ECO:0000313" key="4">
    <source>
        <dbReference type="EMBL" id="OSM04347.1"/>
    </source>
</evidence>
<evidence type="ECO:0000259" key="3">
    <source>
        <dbReference type="Pfam" id="PF05193"/>
    </source>
</evidence>
<feature type="region of interest" description="Disordered" evidence="1">
    <location>
        <begin position="444"/>
        <end position="464"/>
    </location>
</feature>
<evidence type="ECO:0000259" key="2">
    <source>
        <dbReference type="Pfam" id="PF00675"/>
    </source>
</evidence>
<dbReference type="InterPro" id="IPR011249">
    <property type="entry name" value="Metalloenz_LuxS/M16"/>
</dbReference>
<feature type="domain" description="Peptidase M16 C-terminal" evidence="3">
    <location>
        <begin position="198"/>
        <end position="376"/>
    </location>
</feature>
<dbReference type="PANTHER" id="PTHR11851">
    <property type="entry name" value="METALLOPROTEASE"/>
    <property type="match status" value="1"/>
</dbReference>
<protein>
    <submittedName>
        <fullName evidence="4">Putative peptidase M16 domain-containing protein</fullName>
    </submittedName>
</protein>
<dbReference type="EMBL" id="LVJN01000019">
    <property type="protein sequence ID" value="OSM04347.1"/>
    <property type="molecule type" value="Genomic_DNA"/>
</dbReference>
<name>A0A1Y2K4Q2_9PROT</name>
<feature type="domain" description="Peptidase M16 N-terminal" evidence="2">
    <location>
        <begin position="45"/>
        <end position="180"/>
    </location>
</feature>
<dbReference type="Proteomes" id="UP000194003">
    <property type="component" value="Unassembled WGS sequence"/>
</dbReference>
<sequence length="464" mass="50661">MSAWAMQLLRVFSLLLALFLTGALRGGAAIAADKPIFFTAESGLRVVLIHSQSAPMIQARLLIEGGSARDPAGKEGLAYLTAWLANEGAGERSSAQFHEALGFYGMSLHGDAGVDHLTLSLKTLSEHAEVGFALLADAALRPRYEPDAIKRAVDDRLDSWKRSRNDPSQLAAETFARQLYPQHPYGRLEEGSPQSILRITREDLLARQQQAIRAPGMVLAVAGDIDEATLRALVAKYFADLPREPGPFQQPMTLAQPPAEAATLFFSKQNPQTAIKMGWVGINRRDPDYFPLFVLNHILGGGGFGSRLTEEVREKRGLTYGVSSYFIPYEGLGPLVITLRTQNATAIEALDVIDDELAKIRNKGVTATELKEAKQYLVGSFPLRLDSLGALAGIWGVIELYHRGHDYLDTWTDKIEAVTLADVQRTAQRLFDLGKRQTVLVGGVGPKGAKAQPIPPTPDPTKHH</sequence>
<dbReference type="PANTHER" id="PTHR11851:SF224">
    <property type="entry name" value="PROCESSING PROTEASE"/>
    <property type="match status" value="1"/>
</dbReference>
<organism evidence="4 5">
    <name type="scientific">Magnetofaba australis IT-1</name>
    <dbReference type="NCBI Taxonomy" id="1434232"/>
    <lineage>
        <taxon>Bacteria</taxon>
        <taxon>Pseudomonadati</taxon>
        <taxon>Pseudomonadota</taxon>
        <taxon>Magnetococcia</taxon>
        <taxon>Magnetococcales</taxon>
        <taxon>Magnetococcaceae</taxon>
        <taxon>Magnetofaba</taxon>
    </lineage>
</organism>
<dbReference type="Pfam" id="PF05193">
    <property type="entry name" value="Peptidase_M16_C"/>
    <property type="match status" value="1"/>
</dbReference>
<keyword evidence="5" id="KW-1185">Reference proteome</keyword>
<dbReference type="Gene3D" id="3.30.830.10">
    <property type="entry name" value="Metalloenzyme, LuxS/M16 peptidase-like"/>
    <property type="match status" value="2"/>
</dbReference>
<reference evidence="4 5" key="1">
    <citation type="journal article" date="2016" name="BMC Genomics">
        <title>Combined genomic and structural analyses of a cultured magnetotactic bacterium reveals its niche adaptation to a dynamic environment.</title>
        <authorList>
            <person name="Araujo A.C."/>
            <person name="Morillo V."/>
            <person name="Cypriano J."/>
            <person name="Teixeira L.C."/>
            <person name="Leao P."/>
            <person name="Lyra S."/>
            <person name="Almeida L.G."/>
            <person name="Bazylinski D.A."/>
            <person name="Vasconcellos A.T."/>
            <person name="Abreu F."/>
            <person name="Lins U."/>
        </authorList>
    </citation>
    <scope>NUCLEOTIDE SEQUENCE [LARGE SCALE GENOMIC DNA]</scope>
    <source>
        <strain evidence="4 5">IT-1</strain>
    </source>
</reference>
<dbReference type="RefSeq" id="WP_085442438.1">
    <property type="nucleotide sequence ID" value="NZ_LVJN01000019.1"/>
</dbReference>